<dbReference type="SMART" id="SM00042">
    <property type="entry name" value="CUB"/>
    <property type="match status" value="1"/>
</dbReference>
<accession>A0A7D9LJ97</accession>
<dbReference type="PROSITE" id="PS01180">
    <property type="entry name" value="CUB"/>
    <property type="match status" value="1"/>
</dbReference>
<comment type="caution">
    <text evidence="4">The sequence shown here is derived from an EMBL/GenBank/DDBJ whole genome shotgun (WGS) entry which is preliminary data.</text>
</comment>
<dbReference type="OrthoDB" id="6345439at2759"/>
<sequence length="180" mass="19669">QAINICPTREITTSSGQIRSPNYPSNYSSNTDCTLKIKQPLDTNFTFTFTKLDFESDHNDEFKCYDYLIISGGSSKKFCGNTTPAPFVLGLNVVTLKMVTDGSIEQSGFDLSFTTVQTTGLPPAVSVCPTRSITPSAIGRVHSPGFADNYGANLNCKLTLDVPSKKAVEISYNFYHIGRK</sequence>
<dbReference type="AlphaFoldDB" id="A0A7D9LJ97"/>
<dbReference type="CDD" id="cd00041">
    <property type="entry name" value="CUB"/>
    <property type="match status" value="1"/>
</dbReference>
<dbReference type="EMBL" id="CACRXK020020455">
    <property type="protein sequence ID" value="CAB4034816.1"/>
    <property type="molecule type" value="Genomic_DNA"/>
</dbReference>
<feature type="non-terminal residue" evidence="4">
    <location>
        <position position="180"/>
    </location>
</feature>
<keyword evidence="1" id="KW-0677">Repeat</keyword>
<comment type="caution">
    <text evidence="3">Lacks conserved residue(s) required for the propagation of feature annotation.</text>
</comment>
<evidence type="ECO:0000256" key="3">
    <source>
        <dbReference type="PROSITE-ProRule" id="PRU00059"/>
    </source>
</evidence>
<name>A0A7D9LJ97_PARCT</name>
<evidence type="ECO:0000256" key="2">
    <source>
        <dbReference type="ARBA" id="ARBA00023157"/>
    </source>
</evidence>
<dbReference type="InterPro" id="IPR000859">
    <property type="entry name" value="CUB_dom"/>
</dbReference>
<organism evidence="4 5">
    <name type="scientific">Paramuricea clavata</name>
    <name type="common">Red gorgonian</name>
    <name type="synonym">Violescent sea-whip</name>
    <dbReference type="NCBI Taxonomy" id="317549"/>
    <lineage>
        <taxon>Eukaryota</taxon>
        <taxon>Metazoa</taxon>
        <taxon>Cnidaria</taxon>
        <taxon>Anthozoa</taxon>
        <taxon>Octocorallia</taxon>
        <taxon>Malacalcyonacea</taxon>
        <taxon>Plexauridae</taxon>
        <taxon>Paramuricea</taxon>
    </lineage>
</organism>
<gene>
    <name evidence="4" type="ORF">PACLA_8A089863</name>
</gene>
<dbReference type="InterPro" id="IPR035914">
    <property type="entry name" value="Sperma_CUB_dom_sf"/>
</dbReference>
<protein>
    <submittedName>
        <fullName evidence="4">Uncharacterized protein</fullName>
    </submittedName>
</protein>
<evidence type="ECO:0000313" key="5">
    <source>
        <dbReference type="Proteomes" id="UP001152795"/>
    </source>
</evidence>
<evidence type="ECO:0000313" key="4">
    <source>
        <dbReference type="EMBL" id="CAB4034816.1"/>
    </source>
</evidence>
<dbReference type="Gene3D" id="2.60.120.290">
    <property type="entry name" value="Spermadhesin, CUB domain"/>
    <property type="match status" value="1"/>
</dbReference>
<dbReference type="PANTHER" id="PTHR24251">
    <property type="entry name" value="OVOCHYMASE-RELATED"/>
    <property type="match status" value="1"/>
</dbReference>
<dbReference type="Pfam" id="PF00431">
    <property type="entry name" value="CUB"/>
    <property type="match status" value="1"/>
</dbReference>
<keyword evidence="2 3" id="KW-1015">Disulfide bond</keyword>
<evidence type="ECO:0000256" key="1">
    <source>
        <dbReference type="ARBA" id="ARBA00022737"/>
    </source>
</evidence>
<proteinExistence type="predicted"/>
<feature type="disulfide bond" evidence="3">
    <location>
        <begin position="6"/>
        <end position="33"/>
    </location>
</feature>
<dbReference type="Proteomes" id="UP001152795">
    <property type="component" value="Unassembled WGS sequence"/>
</dbReference>
<dbReference type="SUPFAM" id="SSF49854">
    <property type="entry name" value="Spermadhesin, CUB domain"/>
    <property type="match status" value="2"/>
</dbReference>
<keyword evidence="5" id="KW-1185">Reference proteome</keyword>
<reference evidence="4" key="1">
    <citation type="submission" date="2020-04" db="EMBL/GenBank/DDBJ databases">
        <authorList>
            <person name="Alioto T."/>
            <person name="Alioto T."/>
            <person name="Gomez Garrido J."/>
        </authorList>
    </citation>
    <scope>NUCLEOTIDE SEQUENCE</scope>
    <source>
        <strain evidence="4">A484AB</strain>
    </source>
</reference>